<dbReference type="STRING" id="796937.HMPREF9630_00097"/>
<protein>
    <recommendedName>
        <fullName evidence="9">Threonine/Serine exporter ThrE domain-containing protein</fullName>
    </recommendedName>
</protein>
<comment type="caution">
    <text evidence="10">The sequence shown here is derived from an EMBL/GenBank/DDBJ whole genome shotgun (WGS) entry which is preliminary data.</text>
</comment>
<feature type="domain" description="Threonine/Serine exporter ThrE" evidence="9">
    <location>
        <begin position="7"/>
        <end position="133"/>
    </location>
</feature>
<feature type="transmembrane region" description="Helical" evidence="8">
    <location>
        <begin position="53"/>
        <end position="71"/>
    </location>
</feature>
<feature type="transmembrane region" description="Helical" evidence="8">
    <location>
        <begin position="119"/>
        <end position="136"/>
    </location>
</feature>
<gene>
    <name evidence="11" type="ORF">HMPREF9628_00359</name>
    <name evidence="10" type="ORF">HMPREF9629_00222</name>
</gene>
<reference evidence="11 12" key="2">
    <citation type="submission" date="2011-08" db="EMBL/GenBank/DDBJ databases">
        <title>The Genome Sequence of Eubacteriaceae bacterium CM5.</title>
        <authorList>
            <consortium name="The Broad Institute Genome Sequencing Platform"/>
            <person name="Earl A."/>
            <person name="Ward D."/>
            <person name="Feldgarden M."/>
            <person name="Gevers D."/>
            <person name="Sizova M."/>
            <person name="Hazen A."/>
            <person name="Epstein S."/>
            <person name="Young S.K."/>
            <person name="Zeng Q."/>
            <person name="Gargeya S."/>
            <person name="Fitzgerald M."/>
            <person name="Haas B."/>
            <person name="Abouelleil A."/>
            <person name="Alvarado L."/>
            <person name="Arachchi H.M."/>
            <person name="Berlin A."/>
            <person name="Brown A."/>
            <person name="Chapman S.B."/>
            <person name="Chen Z."/>
            <person name="Dunbar C."/>
            <person name="Freedman E."/>
            <person name="Gearin G."/>
            <person name="Gellesch M."/>
            <person name="Goldberg J."/>
            <person name="Griggs A."/>
            <person name="Gujja S."/>
            <person name="Heiman D."/>
            <person name="Howarth C."/>
            <person name="Larson L."/>
            <person name="Lui A."/>
            <person name="MacDonald P.J.P."/>
            <person name="Montmayeur A."/>
            <person name="Murphy C."/>
            <person name="Neiman D."/>
            <person name="Pearson M."/>
            <person name="Priest M."/>
            <person name="Roberts A."/>
            <person name="Saif S."/>
            <person name="Shea T."/>
            <person name="Shenoy N."/>
            <person name="Sisk P."/>
            <person name="Stolte C."/>
            <person name="Sykes S."/>
            <person name="Wortman J."/>
            <person name="Nusbaum C."/>
            <person name="Birren B."/>
        </authorList>
    </citation>
    <scope>NUCLEOTIDE SEQUENCE [LARGE SCALE GENOMIC DNA]</scope>
    <source>
        <strain evidence="11 12">CM5</strain>
    </source>
</reference>
<reference evidence="10 13" key="1">
    <citation type="submission" date="2011-08" db="EMBL/GenBank/DDBJ databases">
        <title>The Genome Sequence of Eubacteriaceae bacterium ACC19a.</title>
        <authorList>
            <consortium name="The Broad Institute Genome Sequencing Platform"/>
            <person name="Earl A."/>
            <person name="Ward D."/>
            <person name="Feldgarden M."/>
            <person name="Gevers D."/>
            <person name="Sizova M."/>
            <person name="Hazen A."/>
            <person name="Epstein S."/>
            <person name="Young S.K."/>
            <person name="Zeng Q."/>
            <person name="Gargeya S."/>
            <person name="Fitzgerald M."/>
            <person name="Haas B."/>
            <person name="Abouelleil A."/>
            <person name="Alvarado L."/>
            <person name="Arachchi H.M."/>
            <person name="Berlin A."/>
            <person name="Brown A."/>
            <person name="Chapman S.B."/>
            <person name="Chen Z."/>
            <person name="Dunbar C."/>
            <person name="Freedman E."/>
            <person name="Gearin G."/>
            <person name="Gellesch M."/>
            <person name="Goldberg J."/>
            <person name="Griggs A."/>
            <person name="Gujja S."/>
            <person name="Heiman D."/>
            <person name="Howarth C."/>
            <person name="Larson L."/>
            <person name="Lui A."/>
            <person name="MacDonald P.J.P."/>
            <person name="Montmayeur A."/>
            <person name="Murphy C."/>
            <person name="Neiman D."/>
            <person name="Pearson M."/>
            <person name="Priest M."/>
            <person name="Roberts A."/>
            <person name="Saif S."/>
            <person name="Shea T."/>
            <person name="Shenoy N."/>
            <person name="Sisk P."/>
            <person name="Stolte C."/>
            <person name="Sykes S."/>
            <person name="Wortman J."/>
            <person name="Nusbaum C."/>
            <person name="Birren B."/>
        </authorList>
    </citation>
    <scope>NUCLEOTIDE SEQUENCE [LARGE SCALE GENOMIC DNA]</scope>
    <source>
        <strain evidence="10 13">ACC19a</strain>
    </source>
</reference>
<dbReference type="BioCyc" id="EBAC796937-HMP:GMGH-222-MONOMER"/>
<accession>G9WXY3</accession>
<dbReference type="PANTHER" id="PTHR34390:SF1">
    <property type="entry name" value="SUCCINATE TRANSPORTER SUBUNIT YJJB-RELATED"/>
    <property type="match status" value="1"/>
</dbReference>
<evidence type="ECO:0000256" key="4">
    <source>
        <dbReference type="ARBA" id="ARBA00022692"/>
    </source>
</evidence>
<dbReference type="GO" id="GO:0015744">
    <property type="term" value="P:succinate transport"/>
    <property type="evidence" value="ECO:0007669"/>
    <property type="project" value="TreeGrafter"/>
</dbReference>
<organism evidence="10 13">
    <name type="scientific">Peptoanaerobacter stomatis</name>
    <dbReference type="NCBI Taxonomy" id="796937"/>
    <lineage>
        <taxon>Bacteria</taxon>
        <taxon>Bacillati</taxon>
        <taxon>Bacillota</taxon>
        <taxon>Clostridia</taxon>
        <taxon>Peptostreptococcales</taxon>
        <taxon>Filifactoraceae</taxon>
        <taxon>Peptoanaerobacter</taxon>
    </lineage>
</organism>
<keyword evidence="3" id="KW-0997">Cell inner membrane</keyword>
<feature type="transmembrane region" description="Helical" evidence="8">
    <location>
        <begin position="77"/>
        <end position="98"/>
    </location>
</feature>
<dbReference type="AlphaFoldDB" id="G9WXY3"/>
<sequence length="154" mass="17235">MRYIVLQLIAAFIGTSAFSVLFSVPKKYYLHCGFVGSIGWAVYLAVNLNFHRPIIATFMASLVLTVVSRYLSVQYKATTTMFLLCGIFTIVPGAWIYYTAYYAIIGNETEAIRKGFESIKLALSIGMGIGVAYSISPKVFGWKKSVDVWREDKE</sequence>
<dbReference type="InterPro" id="IPR024528">
    <property type="entry name" value="ThrE_2"/>
</dbReference>
<evidence type="ECO:0000256" key="3">
    <source>
        <dbReference type="ARBA" id="ARBA00022519"/>
    </source>
</evidence>
<dbReference type="PANTHER" id="PTHR34390">
    <property type="entry name" value="UPF0442 PROTEIN YJJB-RELATED"/>
    <property type="match status" value="1"/>
</dbReference>
<dbReference type="HOGENOM" id="CLU_117642_0_0_9"/>
<evidence type="ECO:0000313" key="10">
    <source>
        <dbReference type="EMBL" id="EHL16980.1"/>
    </source>
</evidence>
<evidence type="ECO:0000256" key="8">
    <source>
        <dbReference type="SAM" id="Phobius"/>
    </source>
</evidence>
<evidence type="ECO:0000256" key="7">
    <source>
        <dbReference type="ARBA" id="ARBA00034125"/>
    </source>
</evidence>
<comment type="subcellular location">
    <subcellularLocation>
        <location evidence="1">Cell membrane</location>
        <topology evidence="1">Multi-pass membrane protein</topology>
    </subcellularLocation>
</comment>
<name>G9WXY3_9FIRM</name>
<feature type="transmembrane region" description="Helical" evidence="8">
    <location>
        <begin position="28"/>
        <end position="46"/>
    </location>
</feature>
<evidence type="ECO:0000256" key="2">
    <source>
        <dbReference type="ARBA" id="ARBA00022475"/>
    </source>
</evidence>
<dbReference type="Pfam" id="PF12821">
    <property type="entry name" value="ThrE_2"/>
    <property type="match status" value="1"/>
</dbReference>
<evidence type="ECO:0000256" key="1">
    <source>
        <dbReference type="ARBA" id="ARBA00004651"/>
    </source>
</evidence>
<evidence type="ECO:0000256" key="6">
    <source>
        <dbReference type="ARBA" id="ARBA00023136"/>
    </source>
</evidence>
<dbReference type="Proteomes" id="UP000003379">
    <property type="component" value="Unassembled WGS sequence"/>
</dbReference>
<dbReference type="EMBL" id="AFZG01000041">
    <property type="protein sequence ID" value="EHL18673.1"/>
    <property type="molecule type" value="Genomic_DNA"/>
</dbReference>
<evidence type="ECO:0000313" key="13">
    <source>
        <dbReference type="Proteomes" id="UP000006437"/>
    </source>
</evidence>
<evidence type="ECO:0000313" key="12">
    <source>
        <dbReference type="Proteomes" id="UP000003379"/>
    </source>
</evidence>
<evidence type="ECO:0000259" key="9">
    <source>
        <dbReference type="Pfam" id="PF12821"/>
    </source>
</evidence>
<keyword evidence="5 8" id="KW-1133">Transmembrane helix</keyword>
<dbReference type="RefSeq" id="WP_009524459.1">
    <property type="nucleotide sequence ID" value="NZ_JBQMYE010000003.1"/>
</dbReference>
<dbReference type="EMBL" id="AFZE01000001">
    <property type="protein sequence ID" value="EHL16980.1"/>
    <property type="molecule type" value="Genomic_DNA"/>
</dbReference>
<evidence type="ECO:0000313" key="11">
    <source>
        <dbReference type="EMBL" id="EHL18673.1"/>
    </source>
</evidence>
<evidence type="ECO:0000256" key="5">
    <source>
        <dbReference type="ARBA" id="ARBA00022989"/>
    </source>
</evidence>
<accession>G9XE15</accession>
<comment type="similarity">
    <text evidence="7">Belongs to the ThrE exporter (TC 2.A.79) family.</text>
</comment>
<dbReference type="InterPro" id="IPR050539">
    <property type="entry name" value="ThrE_Dicarb/AminoAcid_Exp"/>
</dbReference>
<keyword evidence="6 8" id="KW-0472">Membrane</keyword>
<proteinExistence type="inferred from homology"/>
<keyword evidence="4 8" id="KW-0812">Transmembrane</keyword>
<dbReference type="GO" id="GO:0005886">
    <property type="term" value="C:plasma membrane"/>
    <property type="evidence" value="ECO:0007669"/>
    <property type="project" value="UniProtKB-SubCell"/>
</dbReference>
<dbReference type="Proteomes" id="UP000006437">
    <property type="component" value="Unassembled WGS sequence"/>
</dbReference>
<keyword evidence="2" id="KW-1003">Cell membrane</keyword>